<evidence type="ECO:0000259" key="7">
    <source>
        <dbReference type="Pfam" id="PF07195"/>
    </source>
</evidence>
<dbReference type="STRING" id="522306.CAP2UW1_1360"/>
<evidence type="ECO:0000256" key="4">
    <source>
        <dbReference type="ARBA" id="ARBA00023143"/>
    </source>
</evidence>
<dbReference type="AlphaFoldDB" id="C7RSH1"/>
<dbReference type="Pfam" id="PF02465">
    <property type="entry name" value="FliD_N"/>
    <property type="match status" value="1"/>
</dbReference>
<dbReference type="PANTHER" id="PTHR30288:SF0">
    <property type="entry name" value="FLAGELLAR HOOK-ASSOCIATED PROTEIN 2"/>
    <property type="match status" value="1"/>
</dbReference>
<evidence type="ECO:0000256" key="2">
    <source>
        <dbReference type="ARBA" id="ARBA00011255"/>
    </source>
</evidence>
<keyword evidence="4 5" id="KW-0975">Bacterial flagellum</keyword>
<dbReference type="InterPro" id="IPR003481">
    <property type="entry name" value="FliD_N"/>
</dbReference>
<dbReference type="EMBL" id="CP001715">
    <property type="protein sequence ID" value="ACV34684.1"/>
    <property type="molecule type" value="Genomic_DNA"/>
</dbReference>
<dbReference type="InterPro" id="IPR010809">
    <property type="entry name" value="FliD_C"/>
</dbReference>
<gene>
    <name evidence="8" type="ordered locus">CAP2UW1_1360</name>
</gene>
<dbReference type="InterPro" id="IPR040026">
    <property type="entry name" value="FliD"/>
</dbReference>
<feature type="domain" description="Flagellar hook-associated protein 2 C-terminal" evidence="7">
    <location>
        <begin position="229"/>
        <end position="451"/>
    </location>
</feature>
<dbReference type="GO" id="GO:0007155">
    <property type="term" value="P:cell adhesion"/>
    <property type="evidence" value="ECO:0007669"/>
    <property type="project" value="InterPro"/>
</dbReference>
<keyword evidence="5" id="KW-0964">Secreted</keyword>
<dbReference type="KEGG" id="app:CAP2UW1_1360"/>
<dbReference type="Pfam" id="PF07195">
    <property type="entry name" value="FliD_C"/>
    <property type="match status" value="1"/>
</dbReference>
<dbReference type="eggNOG" id="COG1345">
    <property type="taxonomic scope" value="Bacteria"/>
</dbReference>
<proteinExistence type="inferred from homology"/>
<keyword evidence="8" id="KW-0966">Cell projection</keyword>
<sequence>MALSTGGIDVNSIVTQLMTVEQAPLTALAKKEAGFQAKISALGSLQGAVSALQTAAGNLVPAIGTTALQKFSVFKAALGDATIASASTAASAVAGTYSLEVTRLAKQHSIMTATGAATPFSGTGSTLPTGGKLTISLDSVPPGASPFKSTDVTIADGATPEAIRDSINSASTGVSAVVINGTAGKQLVLTSDTAGSNQFIKLSGIASLAYDPNAVPVPLTDPFVQSQAAQGSAFKLNGIAIEATTNTVTTALDGVTLTLLKGPEAPVTSLSTTLTISKDTSSLTAGVNALVKALNDFNSTANGLGSYDAATRKAGTLNGDNTLRSAQNAIRTAFGKVPTDLAGAKLQRLSDIGVSLQKDGKVTVDTAKLGKAISEDLPGVAKLVAAYGSATKLAADTLVGTGGLIAARSEGLSASIQNLGKQSDAISSRLTQIEARYRRQFSSLDTLIAGMTTTSTFLEQQLANLPTFK</sequence>
<dbReference type="PANTHER" id="PTHR30288">
    <property type="entry name" value="FLAGELLAR CAP/ASSEMBLY PROTEIN FLID"/>
    <property type="match status" value="1"/>
</dbReference>
<evidence type="ECO:0000256" key="1">
    <source>
        <dbReference type="ARBA" id="ARBA00009764"/>
    </source>
</evidence>
<evidence type="ECO:0000259" key="6">
    <source>
        <dbReference type="Pfam" id="PF02465"/>
    </source>
</evidence>
<evidence type="ECO:0000256" key="5">
    <source>
        <dbReference type="RuleBase" id="RU362066"/>
    </source>
</evidence>
<keyword evidence="3" id="KW-0175">Coiled coil</keyword>
<dbReference type="HOGENOM" id="CLU_015182_8_1_4"/>
<reference evidence="8" key="1">
    <citation type="submission" date="2009-08" db="EMBL/GenBank/DDBJ databases">
        <authorList>
            <consortium name="US DOE Joint Genome Institute"/>
            <person name="Lucas S."/>
            <person name="Copeland A."/>
            <person name="Lapidus A."/>
            <person name="Glavina del Rio T."/>
            <person name="Dalin E."/>
            <person name="Tice H."/>
            <person name="Bruce D."/>
            <person name="Barry K."/>
            <person name="Pitluck S."/>
            <person name="Lowry S."/>
            <person name="Larimer F."/>
            <person name="Land M."/>
            <person name="Hauser L."/>
            <person name="Kyrpides N."/>
            <person name="Ivanova N."/>
            <person name="McMahon K.D."/>
            <person name="Hugenholtz P."/>
        </authorList>
    </citation>
    <scope>NUCLEOTIDE SEQUENCE</scope>
    <source>
        <strain evidence="8">UW-1</strain>
    </source>
</reference>
<dbReference type="GO" id="GO:0009424">
    <property type="term" value="C:bacterial-type flagellum hook"/>
    <property type="evidence" value="ECO:0007669"/>
    <property type="project" value="UniProtKB-UniRule"/>
</dbReference>
<reference evidence="8" key="2">
    <citation type="submission" date="2009-09" db="EMBL/GenBank/DDBJ databases">
        <title>Complete sequence of chromosome of Candidatus Accumulibacter phosphatis clade IIA str. UW-1.</title>
        <authorList>
            <consortium name="US DOE Joint Genome Institute"/>
            <person name="Martin H.G."/>
            <person name="Ivanova N."/>
            <person name="Kunin V."/>
            <person name="Warnecke F."/>
            <person name="Barry K."/>
            <person name="He S."/>
            <person name="Salamov A."/>
            <person name="Szeto E."/>
            <person name="Dalin E."/>
            <person name="Pangilinan J.L."/>
            <person name="Lapidus A."/>
            <person name="Lowry S."/>
            <person name="Kyrpides N.C."/>
            <person name="McMahon K.D."/>
            <person name="Hugenholtz P."/>
        </authorList>
    </citation>
    <scope>NUCLEOTIDE SEQUENCE [LARGE SCALE GENOMIC DNA]</scope>
    <source>
        <strain evidence="8">UW-1</strain>
    </source>
</reference>
<protein>
    <recommendedName>
        <fullName evidence="5">Flagellar hook-associated protein 2</fullName>
        <shortName evidence="5">HAP2</shortName>
    </recommendedName>
    <alternativeName>
        <fullName evidence="5">Flagellar cap protein</fullName>
    </alternativeName>
</protein>
<dbReference type="InterPro" id="IPR010810">
    <property type="entry name" value="Flagellin_hook_IN_motif"/>
</dbReference>
<organism evidence="8">
    <name type="scientific">Accumulibacter regalis</name>
    <dbReference type="NCBI Taxonomy" id="522306"/>
    <lineage>
        <taxon>Bacteria</taxon>
        <taxon>Pseudomonadati</taxon>
        <taxon>Pseudomonadota</taxon>
        <taxon>Betaproteobacteria</taxon>
        <taxon>Candidatus Accumulibacter</taxon>
    </lineage>
</organism>
<comment type="subcellular location">
    <subcellularLocation>
        <location evidence="5">Secreted</location>
    </subcellularLocation>
    <subcellularLocation>
        <location evidence="5">Bacterial flagellum</location>
    </subcellularLocation>
</comment>
<feature type="domain" description="Flagellar hook-associated protein 2 N-terminal" evidence="6">
    <location>
        <begin position="7"/>
        <end position="108"/>
    </location>
</feature>
<keyword evidence="8" id="KW-0282">Flagellum</keyword>
<evidence type="ECO:0000313" key="8">
    <source>
        <dbReference type="EMBL" id="ACV34684.1"/>
    </source>
</evidence>
<dbReference type="Pfam" id="PF07196">
    <property type="entry name" value="Flagellin_IN"/>
    <property type="match status" value="1"/>
</dbReference>
<comment type="similarity">
    <text evidence="1 5">Belongs to the FliD family.</text>
</comment>
<comment type="function">
    <text evidence="5">Required for morphogenesis and for the elongation of the flagellar filament by facilitating polymerization of the flagellin monomers at the tip of growing filament. Forms a capping structure, which prevents flagellin subunits (transported through the central channel of the flagellum) from leaking out without polymerization at the distal end.</text>
</comment>
<evidence type="ECO:0000256" key="3">
    <source>
        <dbReference type="ARBA" id="ARBA00023054"/>
    </source>
</evidence>
<name>C7RSH1_ACCRE</name>
<dbReference type="GO" id="GO:0009421">
    <property type="term" value="C:bacterial-type flagellum filament cap"/>
    <property type="evidence" value="ECO:0007669"/>
    <property type="project" value="InterPro"/>
</dbReference>
<dbReference type="OrthoDB" id="5980200at2"/>
<accession>C7RSH1</accession>
<dbReference type="GO" id="GO:0005576">
    <property type="term" value="C:extracellular region"/>
    <property type="evidence" value="ECO:0007669"/>
    <property type="project" value="UniProtKB-SubCell"/>
</dbReference>
<keyword evidence="8" id="KW-0969">Cilium</keyword>
<comment type="subunit">
    <text evidence="2 5">Homopentamer.</text>
</comment>
<dbReference type="GO" id="GO:0071973">
    <property type="term" value="P:bacterial-type flagellum-dependent cell motility"/>
    <property type="evidence" value="ECO:0007669"/>
    <property type="project" value="TreeGrafter"/>
</dbReference>